<dbReference type="Pfam" id="PF07690">
    <property type="entry name" value="MFS_1"/>
    <property type="match status" value="1"/>
</dbReference>
<feature type="transmembrane region" description="Helical" evidence="6">
    <location>
        <begin position="309"/>
        <end position="333"/>
    </location>
</feature>
<dbReference type="InterPro" id="IPR005828">
    <property type="entry name" value="MFS_sugar_transport-like"/>
</dbReference>
<sequence>MEPPNHAFDRCVDLFDSRGKKMGISSEMRYLPEHLTSSRSLTQRTAKGSSGHHVRRHCKSPSISSVLLAEGLELPTEEEVFEDLPPRFEPGSSKARLTWFGAICLEGIGMFVEAYIIITTGQIKTVWHAAHPLCFYPMHEMNCPNQIHCCGSFSNTPDTCGLNDPDYKTDGMNPNCNPDGTYNNNLMCNESTIGGMSYAEFAGIMLGMVTFGKVADTLGKHHAGMLTAVFQVIGVAMMTFYSSENLNEMFLVFDIFFFVFGFGVGGEYPLTAANAASHHIESLEEASMDDAERHHVRVLQRTARRGETIAMVFAMQGVGAVVGSVFLVCLIYFGDQESVDCDIEGYNPQGQSTEALSAIWRTFYFTGLIFVLMVLIYRGLVLEEGNGHKRLLARKERRRAKLGHENSTFKVLWFYAPRLVGTGGCWFFVNVAFYGLKLFSGPIFAQSKSNRFILFPESSFHRSSVNFYRIFAVNPDGDLITQNGYLLVNNVCALAGYYCAAYIIDKPRVGRKKLQMYSNIACMIIFLVAGGIFNSAGPSVLMFLYFLSSFSLNFGPNVTTYVMAAETYPTELRATLHGISAFLGKCGALMATIGFRYLTAPQIFFVCAASSFIGSLFTLLFSVDLTAVSLAEHDAQLELFLEGNVREYKGKLNDPKHLSLFERMTGRYDSYDPDWAHAFLRKMSQPGSHAYYN</sequence>
<dbReference type="SUPFAM" id="SSF103473">
    <property type="entry name" value="MFS general substrate transporter"/>
    <property type="match status" value="1"/>
</dbReference>
<evidence type="ECO:0008006" key="9">
    <source>
        <dbReference type="Google" id="ProtNLM"/>
    </source>
</evidence>
<accession>A0ABD3R946</accession>
<name>A0ABD3R946_9STRA</name>
<feature type="transmembrane region" description="Helical" evidence="6">
    <location>
        <begin position="411"/>
        <end position="434"/>
    </location>
</feature>
<feature type="transmembrane region" description="Helical" evidence="6">
    <location>
        <begin position="484"/>
        <end position="504"/>
    </location>
</feature>
<evidence type="ECO:0000256" key="1">
    <source>
        <dbReference type="ARBA" id="ARBA00004141"/>
    </source>
</evidence>
<evidence type="ECO:0000256" key="6">
    <source>
        <dbReference type="SAM" id="Phobius"/>
    </source>
</evidence>
<dbReference type="InterPro" id="IPR036259">
    <property type="entry name" value="MFS_trans_sf"/>
</dbReference>
<evidence type="ECO:0000256" key="2">
    <source>
        <dbReference type="ARBA" id="ARBA00022692"/>
    </source>
</evidence>
<dbReference type="Gene3D" id="1.20.1250.20">
    <property type="entry name" value="MFS general substrate transporter like domains"/>
    <property type="match status" value="1"/>
</dbReference>
<feature type="transmembrane region" description="Helical" evidence="6">
    <location>
        <begin position="516"/>
        <end position="536"/>
    </location>
</feature>
<feature type="region of interest" description="Disordered" evidence="5">
    <location>
        <begin position="38"/>
        <end position="57"/>
    </location>
</feature>
<protein>
    <recommendedName>
        <fullName evidence="9">Major facilitator superfamily (MFS) profile domain-containing protein</fullName>
    </recommendedName>
</protein>
<feature type="transmembrane region" description="Helical" evidence="6">
    <location>
        <begin position="576"/>
        <end position="597"/>
    </location>
</feature>
<dbReference type="PANTHER" id="PTHR24064">
    <property type="entry name" value="SOLUTE CARRIER FAMILY 22 MEMBER"/>
    <property type="match status" value="1"/>
</dbReference>
<keyword evidence="4 6" id="KW-0472">Membrane</keyword>
<feature type="transmembrane region" description="Helical" evidence="6">
    <location>
        <begin position="97"/>
        <end position="118"/>
    </location>
</feature>
<comment type="caution">
    <text evidence="7">The sequence shown here is derived from an EMBL/GenBank/DDBJ whole genome shotgun (WGS) entry which is preliminary data.</text>
</comment>
<gene>
    <name evidence="7" type="ORF">ACHAXA_001865</name>
</gene>
<dbReference type="Proteomes" id="UP001530377">
    <property type="component" value="Unassembled WGS sequence"/>
</dbReference>
<dbReference type="GO" id="GO:0016020">
    <property type="term" value="C:membrane"/>
    <property type="evidence" value="ECO:0007669"/>
    <property type="project" value="UniProtKB-SubCell"/>
</dbReference>
<dbReference type="Pfam" id="PF00083">
    <property type="entry name" value="Sugar_tr"/>
    <property type="match status" value="1"/>
</dbReference>
<feature type="transmembrane region" description="Helical" evidence="6">
    <location>
        <begin position="223"/>
        <end position="243"/>
    </location>
</feature>
<reference evidence="7 8" key="1">
    <citation type="submission" date="2024-10" db="EMBL/GenBank/DDBJ databases">
        <title>Updated reference genomes for cyclostephanoid diatoms.</title>
        <authorList>
            <person name="Roberts W.R."/>
            <person name="Alverson A.J."/>
        </authorList>
    </citation>
    <scope>NUCLEOTIDE SEQUENCE [LARGE SCALE GENOMIC DNA]</scope>
    <source>
        <strain evidence="7 8">AJA228-03</strain>
    </source>
</reference>
<evidence type="ECO:0000313" key="7">
    <source>
        <dbReference type="EMBL" id="KAL3809463.1"/>
    </source>
</evidence>
<feature type="transmembrane region" description="Helical" evidence="6">
    <location>
        <begin position="358"/>
        <end position="380"/>
    </location>
</feature>
<feature type="transmembrane region" description="Helical" evidence="6">
    <location>
        <begin position="249"/>
        <end position="270"/>
    </location>
</feature>
<feature type="compositionally biased region" description="Polar residues" evidence="5">
    <location>
        <begin position="38"/>
        <end position="48"/>
    </location>
</feature>
<comment type="subcellular location">
    <subcellularLocation>
        <location evidence="1">Membrane</location>
        <topology evidence="1">Multi-pass membrane protein</topology>
    </subcellularLocation>
</comment>
<keyword evidence="2 6" id="KW-0812">Transmembrane</keyword>
<feature type="transmembrane region" description="Helical" evidence="6">
    <location>
        <begin position="193"/>
        <end position="211"/>
    </location>
</feature>
<feature type="transmembrane region" description="Helical" evidence="6">
    <location>
        <begin position="603"/>
        <end position="623"/>
    </location>
</feature>
<evidence type="ECO:0000256" key="3">
    <source>
        <dbReference type="ARBA" id="ARBA00022989"/>
    </source>
</evidence>
<proteinExistence type="predicted"/>
<evidence type="ECO:0000256" key="4">
    <source>
        <dbReference type="ARBA" id="ARBA00023136"/>
    </source>
</evidence>
<keyword evidence="3 6" id="KW-1133">Transmembrane helix</keyword>
<evidence type="ECO:0000256" key="5">
    <source>
        <dbReference type="SAM" id="MobiDB-lite"/>
    </source>
</evidence>
<dbReference type="InterPro" id="IPR011701">
    <property type="entry name" value="MFS"/>
</dbReference>
<evidence type="ECO:0000313" key="8">
    <source>
        <dbReference type="Proteomes" id="UP001530377"/>
    </source>
</evidence>
<organism evidence="7 8">
    <name type="scientific">Cyclostephanos tholiformis</name>
    <dbReference type="NCBI Taxonomy" id="382380"/>
    <lineage>
        <taxon>Eukaryota</taxon>
        <taxon>Sar</taxon>
        <taxon>Stramenopiles</taxon>
        <taxon>Ochrophyta</taxon>
        <taxon>Bacillariophyta</taxon>
        <taxon>Coscinodiscophyceae</taxon>
        <taxon>Thalassiosirophycidae</taxon>
        <taxon>Stephanodiscales</taxon>
        <taxon>Stephanodiscaceae</taxon>
        <taxon>Cyclostephanos</taxon>
    </lineage>
</organism>
<dbReference type="AlphaFoldDB" id="A0ABD3R946"/>
<keyword evidence="8" id="KW-1185">Reference proteome</keyword>
<dbReference type="EMBL" id="JALLPB020000404">
    <property type="protein sequence ID" value="KAL3809463.1"/>
    <property type="molecule type" value="Genomic_DNA"/>
</dbReference>